<proteinExistence type="predicted"/>
<reference evidence="2" key="2">
    <citation type="journal article" date="2023" name="Biology">
        <title>Prokaryotic Life Associated with Coal-Fire Gas Vents Revealed by Metagenomics.</title>
        <authorList>
            <person name="Kadnikov V.V."/>
            <person name="Mardanov A.V."/>
            <person name="Beletsky A.V."/>
            <person name="Karnachuk O.V."/>
            <person name="Ravin N.V."/>
        </authorList>
    </citation>
    <scope>NUCLEOTIDE SEQUENCE</scope>
    <source>
        <strain evidence="2">Bu02</strain>
    </source>
</reference>
<protein>
    <submittedName>
        <fullName evidence="2">Class II fructose-bisphosphate aldolase</fullName>
    </submittedName>
</protein>
<dbReference type="Pfam" id="PF01116">
    <property type="entry name" value="F_bP_aldolase"/>
    <property type="match status" value="1"/>
</dbReference>
<dbReference type="InterPro" id="IPR013785">
    <property type="entry name" value="Aldolase_TIM"/>
</dbReference>
<dbReference type="GO" id="GO:0008270">
    <property type="term" value="F:zinc ion binding"/>
    <property type="evidence" value="ECO:0007669"/>
    <property type="project" value="InterPro"/>
</dbReference>
<dbReference type="EMBL" id="CP062796">
    <property type="protein sequence ID" value="QUL98049.1"/>
    <property type="molecule type" value="Genomic_DNA"/>
</dbReference>
<dbReference type="KEGG" id="fcz:IMF26_08275"/>
<organism evidence="2">
    <name type="scientific">Candidatus Fermentithermobacillus carboniphilus</name>
    <dbReference type="NCBI Taxonomy" id="3085328"/>
    <lineage>
        <taxon>Bacteria</taxon>
        <taxon>Bacillati</taxon>
        <taxon>Bacillota</taxon>
        <taxon>Candidatus Fermentithermobacillia</taxon>
        <taxon>Candidatus Fermentithermobacillales</taxon>
        <taxon>Candidatus Fermentithermobacillaceae</taxon>
        <taxon>Candidatus Fermentithermobacillus</taxon>
    </lineage>
</organism>
<evidence type="ECO:0000256" key="1">
    <source>
        <dbReference type="ARBA" id="ARBA00001947"/>
    </source>
</evidence>
<dbReference type="GO" id="GO:0005975">
    <property type="term" value="P:carbohydrate metabolic process"/>
    <property type="evidence" value="ECO:0007669"/>
    <property type="project" value="InterPro"/>
</dbReference>
<dbReference type="InterPro" id="IPR000771">
    <property type="entry name" value="FBA_II"/>
</dbReference>
<reference evidence="2" key="1">
    <citation type="submission" date="2020-10" db="EMBL/GenBank/DDBJ databases">
        <authorList>
            <person name="Kadnikov V."/>
            <person name="Beletsky A.V."/>
            <person name="Mardanov A.V."/>
            <person name="Karnachuk O.V."/>
            <person name="Ravin N.V."/>
        </authorList>
    </citation>
    <scope>NUCLEOTIDE SEQUENCE</scope>
    <source>
        <strain evidence="2">Bu02</strain>
    </source>
</reference>
<dbReference type="SUPFAM" id="SSF51569">
    <property type="entry name" value="Aldolase"/>
    <property type="match status" value="1"/>
</dbReference>
<name>A0AAT9LAF5_9FIRM</name>
<dbReference type="Gene3D" id="3.20.20.70">
    <property type="entry name" value="Aldolase class I"/>
    <property type="match status" value="1"/>
</dbReference>
<sequence length="400" mass="43288">MNPFNQDLSLKPLQERKTILAANANFPFDLQIGAYLAAASLEGGSPIIVQFSGQALEVAGRGLGVRGMSRVEALKLGARLARETSDVFAEVYRPPFVALGLDHFAIPYSGSDVGQENHASRGCDGSGPGKGALPSVPVPSRAQIRALLDEAIQAACQAGVLLPTKEEVLRWEDYMLSPIYREAVTGFCAAVEELRPAWAMIDTGEMPAVLNFAVTKEVRDILAARGYDAVIEAEYGATGQAGHSEEYVKLDREELFAFARCVAGFVKYTGARGISYPIGMEHAAPAAVKHDPDTERLETVQREILRVTGVYVPFAQHGGTGAKEVERGLVGKNNINTYFLVTQAQYLLGHVLDNRKAIEEGRKAACSSDVYIRTARRVMEAVVEKLKECGTYGIWPDIAA</sequence>
<accession>A0AAT9LAF5</accession>
<gene>
    <name evidence="2" type="ORF">IMF26_08275</name>
</gene>
<dbReference type="GO" id="GO:0016832">
    <property type="term" value="F:aldehyde-lyase activity"/>
    <property type="evidence" value="ECO:0007669"/>
    <property type="project" value="InterPro"/>
</dbReference>
<evidence type="ECO:0000313" key="2">
    <source>
        <dbReference type="EMBL" id="QUL98049.1"/>
    </source>
</evidence>
<dbReference type="AlphaFoldDB" id="A0AAT9LAF5"/>
<comment type="cofactor">
    <cofactor evidence="1">
        <name>Zn(2+)</name>
        <dbReference type="ChEBI" id="CHEBI:29105"/>
    </cofactor>
</comment>